<evidence type="ECO:0000313" key="4">
    <source>
        <dbReference type="Proteomes" id="UP001476950"/>
    </source>
</evidence>
<dbReference type="EMBL" id="JAMPLM010000001">
    <property type="protein sequence ID" value="MEP1057063.1"/>
    <property type="molecule type" value="Genomic_DNA"/>
</dbReference>
<reference evidence="3 4" key="1">
    <citation type="submission" date="2022-04" db="EMBL/GenBank/DDBJ databases">
        <title>Positive selection, recombination, and allopatry shape intraspecific diversity of widespread and dominant cyanobacteria.</title>
        <authorList>
            <person name="Wei J."/>
            <person name="Shu W."/>
            <person name="Hu C."/>
        </authorList>
    </citation>
    <scope>NUCLEOTIDE SEQUENCE [LARGE SCALE GENOMIC DNA]</scope>
    <source>
        <strain evidence="3 4">AS-A4</strain>
    </source>
</reference>
<feature type="compositionally biased region" description="Polar residues" evidence="2">
    <location>
        <begin position="1407"/>
        <end position="1418"/>
    </location>
</feature>
<protein>
    <submittedName>
        <fullName evidence="3">Uncharacterized protein</fullName>
    </submittedName>
</protein>
<feature type="compositionally biased region" description="Polar residues" evidence="2">
    <location>
        <begin position="604"/>
        <end position="613"/>
    </location>
</feature>
<comment type="caution">
    <text evidence="3">The sequence shown here is derived from an EMBL/GenBank/DDBJ whole genome shotgun (WGS) entry which is preliminary data.</text>
</comment>
<feature type="compositionally biased region" description="Low complexity" evidence="2">
    <location>
        <begin position="307"/>
        <end position="320"/>
    </location>
</feature>
<keyword evidence="1" id="KW-0175">Coiled coil</keyword>
<sequence length="1460" mass="153023">MTSQKDQIQALITDIDGVLQKTTPRLPWVVSGEITQQRQVLERVRNYLVAFQRRQFAGEGFGQAEARPDLLAHDIYYQAPPSYSPTESQSAQQAYGQNEANAQQMLQAIVQEMGSLRSNLMQPLQEDLEVLRQQREALTQEIRQLEAQRQGYAGQLPGQQQLIAEFLQALMSRLQETLPQQVAQTLGSSNQQALPYANNLALAGAAPSVISTSDAPSQGLGNIQVSQASSDELLIRLDSTLSIVFESLQRNVQAYQESLSQGLDKMHSMGQQGEVMFSALISHLAQQLGRETSSYLQPAADQALGRSPSIPSSKQQSPTPAVNPALFGQPDADAALQPFALPFPGTEISDSFGDVSTVSSTSVSVPSVDSAIDSWLRSASGASAPSDVASDVDVELAALNLEGFDLSQLAAQDVNALLELDANLLGTNLPPQPLLSPVVPAAPETLSSNAPTVEDTADIDAALKLLEQLSSELQEQPSSVADADAQIDRMLNSPTASAEDASTVSIPDDARDELDEFYESLFGTNAIAASTEEASGSVASSATEVSSQQTAEPVAEFTIELEPAIALPDTQPFDAQPSDVSPISTLPAEAQAPADTLAEPTVPSVPSASTASDPTLGWLPVAPLDTPAAEPEIPVALLEDELVNGWDFADAESALSEPATTPVTDNPPATDDLLSGWDLVVDDRAPFQSDASPSLSTDTLADFFGESEPLAAASSSDVLSESTTAPATDNSLATDDLLSGWDLTVDDAVDARAPLQSDAPSSLSTDTLADFFGESQPMAAEGSADVLSEPATAPATDDDLLSGWDLAVDARASLQSDAPSSLSTDTLADFFSENQPLAAEANPNVAPPLVLTPPNQQDKVSEDITRLENVSEDEISSLDDLFGESEFGSDMPAEGQPLEPTITAASTASAPLQPLVTPSASSRRSSEGSSTQIPPTDLAEGYLSDARYTPASPEEDLLSLAEPVEALDSELWLDENTLSRLSEDLFNLEEVINESSLSFSSDSNANTSSLFSDAVAPSEPAPPSTEATSTVSEWSDGLLDDFAVDESAYNDVVRDDFALNEFSATPSATPPATFSLESEALSSIADPPGTFVLEGMDDLFANTPVAPPVSPILPPVPPIAMESPASFTLEGMDDLFGDAPTADQTFTADSASTAELPFTLEAFTLEGEEDLFADAPGASTGSLPIDSASAAEPAFTLEGVDDLFADTPVVNTLPEAAQPLPFTLEGVDELFADMPPVPAKSPALDVPPAVLSAGSLPVPSEAITGAPIQADPVAAFTFEQVGDLFIELPETDASTVAAPNVLPTESPALTDPFTLEQIGDLFVEVPTEEPLLNERSTETPAVSPEPSAAPFTLEQMGDLFIETPASPEPALESSAAPFTLEQMGDLFAETPSETSEAQPVADPPAILQTSQPAATSEPSALEQAFASLMGSFDDPQAPLPPAPGTTESTTETPEKKKGMS</sequence>
<feature type="coiled-coil region" evidence="1">
    <location>
        <begin position="121"/>
        <end position="155"/>
    </location>
</feature>
<proteinExistence type="predicted"/>
<dbReference type="Proteomes" id="UP001476950">
    <property type="component" value="Unassembled WGS sequence"/>
</dbReference>
<accession>A0ABV0KCV2</accession>
<name>A0ABV0KCV2_9CYAN</name>
<feature type="region of interest" description="Disordered" evidence="2">
    <location>
        <begin position="1008"/>
        <end position="1032"/>
    </location>
</feature>
<feature type="region of interest" description="Disordered" evidence="2">
    <location>
        <begin position="713"/>
        <end position="733"/>
    </location>
</feature>
<evidence type="ECO:0000256" key="1">
    <source>
        <dbReference type="SAM" id="Coils"/>
    </source>
</evidence>
<feature type="region of interest" description="Disordered" evidence="2">
    <location>
        <begin position="300"/>
        <end position="328"/>
    </location>
</feature>
<evidence type="ECO:0000256" key="2">
    <source>
        <dbReference type="SAM" id="MobiDB-lite"/>
    </source>
</evidence>
<feature type="region of interest" description="Disordered" evidence="2">
    <location>
        <begin position="882"/>
        <end position="957"/>
    </location>
</feature>
<feature type="compositionally biased region" description="Low complexity" evidence="2">
    <location>
        <begin position="919"/>
        <end position="930"/>
    </location>
</feature>
<dbReference type="RefSeq" id="WP_190453735.1">
    <property type="nucleotide sequence ID" value="NZ_JAMPLM010000001.1"/>
</dbReference>
<organism evidence="3 4">
    <name type="scientific">Stenomitos frigidus AS-A4</name>
    <dbReference type="NCBI Taxonomy" id="2933935"/>
    <lineage>
        <taxon>Bacteria</taxon>
        <taxon>Bacillati</taxon>
        <taxon>Cyanobacteriota</taxon>
        <taxon>Cyanophyceae</taxon>
        <taxon>Leptolyngbyales</taxon>
        <taxon>Leptolyngbyaceae</taxon>
        <taxon>Stenomitos</taxon>
    </lineage>
</organism>
<keyword evidence="4" id="KW-1185">Reference proteome</keyword>
<evidence type="ECO:0000313" key="3">
    <source>
        <dbReference type="EMBL" id="MEP1057063.1"/>
    </source>
</evidence>
<gene>
    <name evidence="3" type="ORF">NDI38_01350</name>
</gene>
<feature type="region of interest" description="Disordered" evidence="2">
    <location>
        <begin position="1390"/>
        <end position="1460"/>
    </location>
</feature>
<feature type="region of interest" description="Disordered" evidence="2">
    <location>
        <begin position="593"/>
        <end position="615"/>
    </location>
</feature>